<feature type="compositionally biased region" description="Polar residues" evidence="1">
    <location>
        <begin position="369"/>
        <end position="379"/>
    </location>
</feature>
<evidence type="ECO:0000256" key="1">
    <source>
        <dbReference type="SAM" id="MobiDB-lite"/>
    </source>
</evidence>
<dbReference type="Proteomes" id="UP001519460">
    <property type="component" value="Unassembled WGS sequence"/>
</dbReference>
<gene>
    <name evidence="2" type="ORF">BaRGS_00004066</name>
</gene>
<feature type="region of interest" description="Disordered" evidence="1">
    <location>
        <begin position="396"/>
        <end position="415"/>
    </location>
</feature>
<accession>A0ABD0LYG3</accession>
<protein>
    <submittedName>
        <fullName evidence="2">Uncharacterized protein</fullName>
    </submittedName>
</protein>
<keyword evidence="3" id="KW-1185">Reference proteome</keyword>
<sequence>MPSYPATDSLRCESYTTPRKQSDDDDTSKLTKGLKQTTDRVIGDDQVARNRDGARSAPPAHFSAQFSESLIEKLIEDSEQCSLDDTLVFESAVYDDWCEAASGWHQVVPYPKYITKQQTKSESSTKKGSGKRVSVRCVDDDYGNDLLCPAWKANVEPVTYRYIPNNGCYRSRKTNSKELREWLLVKKGRSERALVTPEVRQAQKTLKRDLDSHFKGGLDPSSSTGPPSQELPEDQCDTACGDQVKDAPVRTYAYSGKRLPPREQTLMKSASDLFMENFNTRLNALEKELKTSYSPAQPKKLQDNAQGFHLSTLSMNKKARESRVPDTQKSTAQEPAPNIGDDLFTVIPMCRPDVPLRPLERLTPKQKLMDQSPNVSADRTPSPLPSQEDETHIILASATSQPQPTQRDSDSNRGIDTARSAIAMTNIDIEKMRMHPSIDRNIPLRSDFRSRAKSFLVQQGHAIAPPTGRRGAMRYTTVPQSQDQGSVSTVEEESVASDVRPAGKARMKDMDSLGGSLPEIMGKRLTVATTTHRLL</sequence>
<dbReference type="AlphaFoldDB" id="A0ABD0LYG3"/>
<evidence type="ECO:0000313" key="3">
    <source>
        <dbReference type="Proteomes" id="UP001519460"/>
    </source>
</evidence>
<feature type="compositionally biased region" description="Basic and acidic residues" evidence="1">
    <location>
        <begin position="37"/>
        <end position="54"/>
    </location>
</feature>
<feature type="region of interest" description="Disordered" evidence="1">
    <location>
        <begin position="478"/>
        <end position="500"/>
    </location>
</feature>
<feature type="region of interest" description="Disordered" evidence="1">
    <location>
        <begin position="1"/>
        <end position="61"/>
    </location>
</feature>
<dbReference type="EMBL" id="JACVVK020000014">
    <property type="protein sequence ID" value="KAK7504580.1"/>
    <property type="molecule type" value="Genomic_DNA"/>
</dbReference>
<comment type="caution">
    <text evidence="2">The sequence shown here is derived from an EMBL/GenBank/DDBJ whole genome shotgun (WGS) entry which is preliminary data.</text>
</comment>
<feature type="region of interest" description="Disordered" evidence="1">
    <location>
        <begin position="317"/>
        <end position="340"/>
    </location>
</feature>
<feature type="region of interest" description="Disordered" evidence="1">
    <location>
        <begin position="207"/>
        <end position="242"/>
    </location>
</feature>
<feature type="compositionally biased region" description="Basic and acidic residues" evidence="1">
    <location>
        <begin position="207"/>
        <end position="216"/>
    </location>
</feature>
<organism evidence="2 3">
    <name type="scientific">Batillaria attramentaria</name>
    <dbReference type="NCBI Taxonomy" id="370345"/>
    <lineage>
        <taxon>Eukaryota</taxon>
        <taxon>Metazoa</taxon>
        <taxon>Spiralia</taxon>
        <taxon>Lophotrochozoa</taxon>
        <taxon>Mollusca</taxon>
        <taxon>Gastropoda</taxon>
        <taxon>Caenogastropoda</taxon>
        <taxon>Sorbeoconcha</taxon>
        <taxon>Cerithioidea</taxon>
        <taxon>Batillariidae</taxon>
        <taxon>Batillaria</taxon>
    </lineage>
</organism>
<feature type="region of interest" description="Disordered" evidence="1">
    <location>
        <begin position="359"/>
        <end position="388"/>
    </location>
</feature>
<name>A0ABD0LYG3_9CAEN</name>
<feature type="compositionally biased region" description="Polar residues" evidence="1">
    <location>
        <begin position="397"/>
        <end position="406"/>
    </location>
</feature>
<proteinExistence type="predicted"/>
<reference evidence="2 3" key="1">
    <citation type="journal article" date="2023" name="Sci. Data">
        <title>Genome assembly of the Korean intertidal mud-creeper Batillaria attramentaria.</title>
        <authorList>
            <person name="Patra A.K."/>
            <person name="Ho P.T."/>
            <person name="Jun S."/>
            <person name="Lee S.J."/>
            <person name="Kim Y."/>
            <person name="Won Y.J."/>
        </authorList>
    </citation>
    <scope>NUCLEOTIDE SEQUENCE [LARGE SCALE GENOMIC DNA]</scope>
    <source>
        <strain evidence="2">Wonlab-2016</strain>
    </source>
</reference>
<evidence type="ECO:0000313" key="2">
    <source>
        <dbReference type="EMBL" id="KAK7504580.1"/>
    </source>
</evidence>